<dbReference type="KEGG" id="ole:K0B96_00290"/>
<dbReference type="PROSITE" id="PS50110">
    <property type="entry name" value="RESPONSE_REGULATORY"/>
    <property type="match status" value="1"/>
</dbReference>
<reference evidence="3" key="1">
    <citation type="submission" date="2021-08" db="EMBL/GenBank/DDBJ databases">
        <title>Genome of a novel bacterium of the phylum Verrucomicrobia, Oleiharenicola sp. KSB-15.</title>
        <authorList>
            <person name="Chung J.-H."/>
            <person name="Ahn J.-H."/>
            <person name="Yoon Y."/>
            <person name="Kim D.-Y."/>
            <person name="An S.-H."/>
            <person name="Park I."/>
            <person name="Yeon J."/>
        </authorList>
    </citation>
    <scope>NUCLEOTIDE SEQUENCE</scope>
    <source>
        <strain evidence="3">KSB-15</strain>
    </source>
</reference>
<proteinExistence type="predicted"/>
<dbReference type="Gene3D" id="3.40.50.2300">
    <property type="match status" value="1"/>
</dbReference>
<accession>A0A8F9XGE0</accession>
<keyword evidence="4" id="KW-1185">Reference proteome</keyword>
<dbReference type="SMART" id="SM00448">
    <property type="entry name" value="REC"/>
    <property type="match status" value="1"/>
</dbReference>
<evidence type="ECO:0000259" key="2">
    <source>
        <dbReference type="PROSITE" id="PS50110"/>
    </source>
</evidence>
<gene>
    <name evidence="3" type="ORF">K0B96_00290</name>
</gene>
<dbReference type="PANTHER" id="PTHR44520:SF1">
    <property type="entry name" value="TWO-COMPONENT SYSTEM REGULATORY PROTEIN"/>
    <property type="match status" value="1"/>
</dbReference>
<dbReference type="Proteomes" id="UP000825051">
    <property type="component" value="Chromosome"/>
</dbReference>
<sequence length="153" mass="16420">MSAGLLNPLAPLLLVEDNEDDVFFMQRALRLAGNTRPVRIAGDGQAALDYLAGCAAQAKEHVAPAAVFLDLKLPYIYGLDVLAAIRAHPAWHDLAVFILTSSAENSDRARAETLGIRRYLVKPPTPETLRPVLAELTPTALAANAPQPASSER</sequence>
<evidence type="ECO:0000313" key="4">
    <source>
        <dbReference type="Proteomes" id="UP000825051"/>
    </source>
</evidence>
<evidence type="ECO:0000256" key="1">
    <source>
        <dbReference type="PROSITE-ProRule" id="PRU00169"/>
    </source>
</evidence>
<organism evidence="3 4">
    <name type="scientific">Horticoccus luteus</name>
    <dbReference type="NCBI Taxonomy" id="2862869"/>
    <lineage>
        <taxon>Bacteria</taxon>
        <taxon>Pseudomonadati</taxon>
        <taxon>Verrucomicrobiota</taxon>
        <taxon>Opitutia</taxon>
        <taxon>Opitutales</taxon>
        <taxon>Opitutaceae</taxon>
        <taxon>Horticoccus</taxon>
    </lineage>
</organism>
<protein>
    <submittedName>
        <fullName evidence="3">Response regulator</fullName>
    </submittedName>
</protein>
<keyword evidence="1" id="KW-0597">Phosphoprotein</keyword>
<dbReference type="SUPFAM" id="SSF52172">
    <property type="entry name" value="CheY-like"/>
    <property type="match status" value="1"/>
</dbReference>
<dbReference type="PANTHER" id="PTHR44520">
    <property type="entry name" value="RESPONSE REGULATOR RCP1-RELATED"/>
    <property type="match status" value="1"/>
</dbReference>
<dbReference type="EMBL" id="CP080507">
    <property type="protein sequence ID" value="QYM79087.1"/>
    <property type="molecule type" value="Genomic_DNA"/>
</dbReference>
<dbReference type="Pfam" id="PF00072">
    <property type="entry name" value="Response_reg"/>
    <property type="match status" value="1"/>
</dbReference>
<evidence type="ECO:0000313" key="3">
    <source>
        <dbReference type="EMBL" id="QYM79087.1"/>
    </source>
</evidence>
<name>A0A8F9XGE0_9BACT</name>
<feature type="domain" description="Response regulatory" evidence="2">
    <location>
        <begin position="11"/>
        <end position="137"/>
    </location>
</feature>
<dbReference type="InterPro" id="IPR011006">
    <property type="entry name" value="CheY-like_superfamily"/>
</dbReference>
<dbReference type="GO" id="GO:0000160">
    <property type="term" value="P:phosphorelay signal transduction system"/>
    <property type="evidence" value="ECO:0007669"/>
    <property type="project" value="InterPro"/>
</dbReference>
<dbReference type="AlphaFoldDB" id="A0A8F9XGE0"/>
<dbReference type="InterPro" id="IPR001789">
    <property type="entry name" value="Sig_transdc_resp-reg_receiver"/>
</dbReference>
<dbReference type="InterPro" id="IPR052893">
    <property type="entry name" value="TCS_response_regulator"/>
</dbReference>
<feature type="modified residue" description="4-aspartylphosphate" evidence="1">
    <location>
        <position position="70"/>
    </location>
</feature>
<dbReference type="RefSeq" id="WP_220162501.1">
    <property type="nucleotide sequence ID" value="NZ_CP080507.1"/>
</dbReference>